<evidence type="ECO:0000256" key="1">
    <source>
        <dbReference type="ARBA" id="ARBA00006499"/>
    </source>
</evidence>
<dbReference type="RefSeq" id="WP_108380867.1">
    <property type="nucleotide sequence ID" value="NZ_CP028858.1"/>
</dbReference>
<feature type="domain" description="Phospholipase/carboxylesterase/thioesterase" evidence="3">
    <location>
        <begin position="19"/>
        <end position="200"/>
    </location>
</feature>
<dbReference type="Gene3D" id="3.40.50.1820">
    <property type="entry name" value="alpha/beta hydrolase"/>
    <property type="match status" value="1"/>
</dbReference>
<evidence type="ECO:0000313" key="4">
    <source>
        <dbReference type="EMBL" id="AWB26498.1"/>
    </source>
</evidence>
<proteinExistence type="inferred from homology"/>
<comment type="similarity">
    <text evidence="1">Belongs to the AB hydrolase superfamily. AB hydrolase 2 family.</text>
</comment>
<dbReference type="AlphaFoldDB" id="A0A2R4WY87"/>
<dbReference type="PANTHER" id="PTHR10655:SF17">
    <property type="entry name" value="LYSOPHOSPHOLIPASE-LIKE PROTEIN 1"/>
    <property type="match status" value="1"/>
</dbReference>
<dbReference type="Proteomes" id="UP000244727">
    <property type="component" value="Chromosome"/>
</dbReference>
<dbReference type="InterPro" id="IPR029058">
    <property type="entry name" value="AB_hydrolase_fold"/>
</dbReference>
<sequence length="214" mass="22523">MTGPHQDQPLKRAGADPAAAEASVVLVHGRGATADSILQMADAFPDGVAYLAPQAARNTWYPNPFTAPVETNEPGRSSGLRAVGDAVAVATDAEIPRERVALVGFSQGACLASEFLVRNPDRYGGLAALSGGLVGESIDPDEYQGDLQDTPVFLGCSDVDPHIPVERVHETTAVFERLGADVTERLYDGMGHGVNADERRVVADMVADLLDDGE</sequence>
<dbReference type="PANTHER" id="PTHR10655">
    <property type="entry name" value="LYSOPHOSPHOLIPASE-RELATED"/>
    <property type="match status" value="1"/>
</dbReference>
<gene>
    <name evidence="4" type="ORF">HARCEL1_01590</name>
</gene>
<keyword evidence="2" id="KW-0378">Hydrolase</keyword>
<dbReference type="InterPro" id="IPR003140">
    <property type="entry name" value="PLipase/COase/thioEstase"/>
</dbReference>
<evidence type="ECO:0000259" key="3">
    <source>
        <dbReference type="Pfam" id="PF02230"/>
    </source>
</evidence>
<organism evidence="4 5">
    <name type="scientific">Halococcoides cellulosivorans</name>
    <dbReference type="NCBI Taxonomy" id="1679096"/>
    <lineage>
        <taxon>Archaea</taxon>
        <taxon>Methanobacteriati</taxon>
        <taxon>Methanobacteriota</taxon>
        <taxon>Stenosarchaea group</taxon>
        <taxon>Halobacteria</taxon>
        <taxon>Halobacteriales</taxon>
        <taxon>Haloarculaceae</taxon>
        <taxon>Halococcoides</taxon>
    </lineage>
</organism>
<dbReference type="SUPFAM" id="SSF53474">
    <property type="entry name" value="alpha/beta-Hydrolases"/>
    <property type="match status" value="1"/>
</dbReference>
<dbReference type="Pfam" id="PF02230">
    <property type="entry name" value="Abhydrolase_2"/>
    <property type="match status" value="1"/>
</dbReference>
<dbReference type="GO" id="GO:0016787">
    <property type="term" value="F:hydrolase activity"/>
    <property type="evidence" value="ECO:0007669"/>
    <property type="project" value="UniProtKB-KW"/>
</dbReference>
<reference evidence="4 5" key="1">
    <citation type="submission" date="2018-04" db="EMBL/GenBank/DDBJ databases">
        <title>Halococcoides cellulosivorans gen. nov., sp. nov., an extremely halophilic cellulose-utilizing haloarchaeon from hypersaline lakes.</title>
        <authorList>
            <person name="Sorokin D.Y."/>
            <person name="Toshchakov S.V."/>
            <person name="Samarov N.I."/>
            <person name="Korzhenkov A."/>
            <person name="Kublanov I.V."/>
        </authorList>
    </citation>
    <scope>NUCLEOTIDE SEQUENCE [LARGE SCALE GENOMIC DNA]</scope>
    <source>
        <strain evidence="4 5">HArcel1</strain>
    </source>
</reference>
<name>A0A2R4WY87_9EURY</name>
<dbReference type="GeneID" id="36511159"/>
<dbReference type="InterPro" id="IPR050565">
    <property type="entry name" value="LYPA1-2/EST-like"/>
</dbReference>
<dbReference type="KEGG" id="harc:HARCEL1_01590"/>
<evidence type="ECO:0000313" key="5">
    <source>
        <dbReference type="Proteomes" id="UP000244727"/>
    </source>
</evidence>
<keyword evidence="5" id="KW-1185">Reference proteome</keyword>
<protein>
    <submittedName>
        <fullName evidence="4">Phospholipase</fullName>
    </submittedName>
</protein>
<dbReference type="EMBL" id="CP028858">
    <property type="protein sequence ID" value="AWB26498.1"/>
    <property type="molecule type" value="Genomic_DNA"/>
</dbReference>
<accession>A0A2R4WY87</accession>
<evidence type="ECO:0000256" key="2">
    <source>
        <dbReference type="ARBA" id="ARBA00022801"/>
    </source>
</evidence>